<feature type="domain" description="HTH cro/C1-type" evidence="2">
    <location>
        <begin position="5"/>
        <end position="59"/>
    </location>
</feature>
<gene>
    <name evidence="3" type="ORF">BSQ49_04915</name>
</gene>
<dbReference type="SUPFAM" id="SSF47413">
    <property type="entry name" value="lambda repressor-like DNA-binding domains"/>
    <property type="match status" value="1"/>
</dbReference>
<evidence type="ECO:0000256" key="1">
    <source>
        <dbReference type="ARBA" id="ARBA00023125"/>
    </source>
</evidence>
<proteinExistence type="predicted"/>
<organism evidence="3 4">
    <name type="scientific">Liquorilactobacillus hordei</name>
    <dbReference type="NCBI Taxonomy" id="468911"/>
    <lineage>
        <taxon>Bacteria</taxon>
        <taxon>Bacillati</taxon>
        <taxon>Bacillota</taxon>
        <taxon>Bacilli</taxon>
        <taxon>Lactobacillales</taxon>
        <taxon>Lactobacillaceae</taxon>
        <taxon>Liquorilactobacillus</taxon>
    </lineage>
</organism>
<evidence type="ECO:0000313" key="3">
    <source>
        <dbReference type="EMBL" id="AUJ29596.1"/>
    </source>
</evidence>
<sequence length="76" mass="9049">MQYKLVALRKSDGETQRDIASLLGITEQAYRNKENGKTEFKMNEMFDLARHFNAKIEEIFLPRKYTFCEQSKEKIK</sequence>
<dbReference type="RefSeq" id="WP_141053173.1">
    <property type="nucleotide sequence ID" value="NZ_CP018176.1"/>
</dbReference>
<reference evidence="3 4" key="1">
    <citation type="submission" date="2016-11" db="EMBL/GenBank/DDBJ databases">
        <title>Interaction between Lactobacillus species and yeast in water kefir.</title>
        <authorList>
            <person name="Behr J."/>
            <person name="Xu D."/>
            <person name="Vogel R.F."/>
        </authorList>
    </citation>
    <scope>NUCLEOTIDE SEQUENCE [LARGE SCALE GENOMIC DNA]</scope>
    <source>
        <strain evidence="3 4">TMW 1.1822</strain>
    </source>
</reference>
<dbReference type="InterPro" id="IPR001387">
    <property type="entry name" value="Cro/C1-type_HTH"/>
</dbReference>
<dbReference type="Pfam" id="PF01381">
    <property type="entry name" value="HTH_3"/>
    <property type="match status" value="1"/>
</dbReference>
<name>A0A3S6QNU7_9LACO</name>
<dbReference type="AlphaFoldDB" id="A0A3S6QNU7"/>
<evidence type="ECO:0000313" key="4">
    <source>
        <dbReference type="Proteomes" id="UP000314960"/>
    </source>
</evidence>
<keyword evidence="1" id="KW-0238">DNA-binding</keyword>
<protein>
    <recommendedName>
        <fullName evidence="2">HTH cro/C1-type domain-containing protein</fullName>
    </recommendedName>
</protein>
<dbReference type="CDD" id="cd00093">
    <property type="entry name" value="HTH_XRE"/>
    <property type="match status" value="1"/>
</dbReference>
<dbReference type="PANTHER" id="PTHR46558:SF4">
    <property type="entry name" value="DNA-BIDING PHAGE PROTEIN"/>
    <property type="match status" value="1"/>
</dbReference>
<dbReference type="GO" id="GO:0003677">
    <property type="term" value="F:DNA binding"/>
    <property type="evidence" value="ECO:0007669"/>
    <property type="project" value="UniProtKB-KW"/>
</dbReference>
<dbReference type="Gene3D" id="1.10.260.40">
    <property type="entry name" value="lambda repressor-like DNA-binding domains"/>
    <property type="match status" value="1"/>
</dbReference>
<dbReference type="PROSITE" id="PS50943">
    <property type="entry name" value="HTH_CROC1"/>
    <property type="match status" value="1"/>
</dbReference>
<dbReference type="SMART" id="SM00530">
    <property type="entry name" value="HTH_XRE"/>
    <property type="match status" value="1"/>
</dbReference>
<evidence type="ECO:0000259" key="2">
    <source>
        <dbReference type="PROSITE" id="PS50943"/>
    </source>
</evidence>
<dbReference type="InterPro" id="IPR010982">
    <property type="entry name" value="Lambda_DNA-bd_dom_sf"/>
</dbReference>
<dbReference type="EMBL" id="CP018176">
    <property type="protein sequence ID" value="AUJ29596.1"/>
    <property type="molecule type" value="Genomic_DNA"/>
</dbReference>
<dbReference type="Proteomes" id="UP000314960">
    <property type="component" value="Chromosome"/>
</dbReference>
<dbReference type="KEGG" id="lhw:BSQ49_04915"/>
<accession>A0A3S6QNU7</accession>
<dbReference type="PANTHER" id="PTHR46558">
    <property type="entry name" value="TRACRIPTIONAL REGULATORY PROTEIN-RELATED-RELATED"/>
    <property type="match status" value="1"/>
</dbReference>